<organism evidence="4 5">
    <name type="scientific">Rhizoctonia solani</name>
    <dbReference type="NCBI Taxonomy" id="456999"/>
    <lineage>
        <taxon>Eukaryota</taxon>
        <taxon>Fungi</taxon>
        <taxon>Dikarya</taxon>
        <taxon>Basidiomycota</taxon>
        <taxon>Agaricomycotina</taxon>
        <taxon>Agaricomycetes</taxon>
        <taxon>Cantharellales</taxon>
        <taxon>Ceratobasidiaceae</taxon>
        <taxon>Rhizoctonia</taxon>
    </lineage>
</organism>
<evidence type="ECO:0000256" key="2">
    <source>
        <dbReference type="SAM" id="Phobius"/>
    </source>
</evidence>
<feature type="transmembrane region" description="Helical" evidence="2">
    <location>
        <begin position="28"/>
        <end position="51"/>
    </location>
</feature>
<feature type="transmembrane region" description="Helical" evidence="2">
    <location>
        <begin position="63"/>
        <end position="83"/>
    </location>
</feature>
<evidence type="ECO:0000313" key="5">
    <source>
        <dbReference type="Proteomes" id="UP000663827"/>
    </source>
</evidence>
<evidence type="ECO:0000313" key="4">
    <source>
        <dbReference type="EMBL" id="CAE7115571.1"/>
    </source>
</evidence>
<keyword evidence="2" id="KW-0472">Membrane</keyword>
<reference evidence="4" key="1">
    <citation type="submission" date="2021-01" db="EMBL/GenBank/DDBJ databases">
        <authorList>
            <person name="Kaushik A."/>
        </authorList>
    </citation>
    <scope>NUCLEOTIDE SEQUENCE</scope>
    <source>
        <strain evidence="4">AG5</strain>
    </source>
</reference>
<dbReference type="Pfam" id="PF20152">
    <property type="entry name" value="DUF6534"/>
    <property type="match status" value="1"/>
</dbReference>
<dbReference type="Proteomes" id="UP000663827">
    <property type="component" value="Unassembled WGS sequence"/>
</dbReference>
<accession>A0A8H3DUP5</accession>
<evidence type="ECO:0000256" key="1">
    <source>
        <dbReference type="SAM" id="MobiDB-lite"/>
    </source>
</evidence>
<proteinExistence type="predicted"/>
<name>A0A8H3DUP5_9AGAM</name>
<dbReference type="AlphaFoldDB" id="A0A8H3DUP5"/>
<gene>
    <name evidence="4" type="ORF">RDB_LOCUS51938</name>
</gene>
<dbReference type="PANTHER" id="PTHR40465:SF1">
    <property type="entry name" value="DUF6534 DOMAIN-CONTAINING PROTEIN"/>
    <property type="match status" value="1"/>
</dbReference>
<evidence type="ECO:0000259" key="3">
    <source>
        <dbReference type="Pfam" id="PF20152"/>
    </source>
</evidence>
<keyword evidence="2" id="KW-0812">Transmembrane</keyword>
<feature type="domain" description="DUF6534" evidence="3">
    <location>
        <begin position="180"/>
        <end position="267"/>
    </location>
</feature>
<feature type="region of interest" description="Disordered" evidence="1">
    <location>
        <begin position="344"/>
        <end position="365"/>
    </location>
</feature>
<dbReference type="InterPro" id="IPR045339">
    <property type="entry name" value="DUF6534"/>
</dbReference>
<feature type="transmembrane region" description="Helical" evidence="2">
    <location>
        <begin position="132"/>
        <end position="152"/>
    </location>
</feature>
<feature type="transmembrane region" description="Helical" evidence="2">
    <location>
        <begin position="172"/>
        <end position="195"/>
    </location>
</feature>
<keyword evidence="2" id="KW-1133">Transmembrane helix</keyword>
<dbReference type="EMBL" id="CAJNJQ010001034">
    <property type="protein sequence ID" value="CAE7115571.1"/>
    <property type="molecule type" value="Genomic_DNA"/>
</dbReference>
<dbReference type="PANTHER" id="PTHR40465">
    <property type="entry name" value="CHROMOSOME 1, WHOLE GENOME SHOTGUN SEQUENCE"/>
    <property type="match status" value="1"/>
</dbReference>
<feature type="compositionally biased region" description="Basic and acidic residues" evidence="1">
    <location>
        <begin position="350"/>
        <end position="365"/>
    </location>
</feature>
<comment type="caution">
    <text evidence="4">The sequence shown here is derived from an EMBL/GenBank/DDBJ whole genome shotgun (WGS) entry which is preliminary data.</text>
</comment>
<feature type="transmembrane region" description="Helical" evidence="2">
    <location>
        <begin position="103"/>
        <end position="125"/>
    </location>
</feature>
<sequence>MAAPSLEELNEIAGPLLSANKSLNLGPFIVGLILDAMLLGVLLMQCGAYVTLGKVDRPYLKGIVAYVLLMNITISVYTWAWIYDLFVHNFGTYGLFLSLKYISQYYVLDSMTVIVVQGFFAIRAWKVANRNWLVLGLITVFALTAFGGGIGVKVIFMQVGSTLRAGDVKIPAYIWLFGTVAADLIITSIIMFYLFTSRKTTGQKATDDVLTRLSRVTFESQLPPTLIAIGLAIEYTIQYSSFIAVPFLCVQAKFYGISLMHTLNSREVLKNINSTMTDDGDIEFAKRSQNTFWLSSRFTSAGDGTRAAKGDTHRHTQFTIMPEPRTRRVKAESIDTVSFKGVDLGDDDESRTSRSRELEAGVRKTSEVDLGENGISVVDLDDVDTTRRTGRSEFKLASMGLGGGMSSLNTGR</sequence>
<protein>
    <recommendedName>
        <fullName evidence="3">DUF6534 domain-containing protein</fullName>
    </recommendedName>
</protein>